<evidence type="ECO:0000256" key="4">
    <source>
        <dbReference type="ARBA" id="ARBA00022692"/>
    </source>
</evidence>
<gene>
    <name evidence="10" type="primary">ND1</name>
</gene>
<dbReference type="EMBL" id="MZ561467">
    <property type="protein sequence ID" value="UHA56269.1"/>
    <property type="molecule type" value="Genomic_DNA"/>
</dbReference>
<dbReference type="GO" id="GO:0003954">
    <property type="term" value="F:NADH dehydrogenase activity"/>
    <property type="evidence" value="ECO:0007669"/>
    <property type="project" value="TreeGrafter"/>
</dbReference>
<comment type="similarity">
    <text evidence="2 7">Belongs to the complex I subunit 1 family.</text>
</comment>
<feature type="transmembrane region" description="Helical" evidence="9">
    <location>
        <begin position="69"/>
        <end position="92"/>
    </location>
</feature>
<evidence type="ECO:0000256" key="2">
    <source>
        <dbReference type="ARBA" id="ARBA00010535"/>
    </source>
</evidence>
<dbReference type="AlphaFoldDB" id="A0A8K1X732"/>
<evidence type="ECO:0000256" key="8">
    <source>
        <dbReference type="RuleBase" id="RU000473"/>
    </source>
</evidence>
<keyword evidence="8 10" id="KW-0496">Mitochondrion</keyword>
<geneLocation type="mitochondrion" evidence="10"/>
<evidence type="ECO:0000256" key="6">
    <source>
        <dbReference type="ARBA" id="ARBA00023136"/>
    </source>
</evidence>
<evidence type="ECO:0000256" key="7">
    <source>
        <dbReference type="RuleBase" id="RU000471"/>
    </source>
</evidence>
<dbReference type="Pfam" id="PF00146">
    <property type="entry name" value="NADHdh"/>
    <property type="match status" value="1"/>
</dbReference>
<dbReference type="GO" id="GO:0005743">
    <property type="term" value="C:mitochondrial inner membrane"/>
    <property type="evidence" value="ECO:0007669"/>
    <property type="project" value="UniProtKB-SubCell"/>
</dbReference>
<dbReference type="PROSITE" id="PS00668">
    <property type="entry name" value="COMPLEX1_ND1_2"/>
    <property type="match status" value="1"/>
</dbReference>
<feature type="transmembrane region" description="Helical" evidence="9">
    <location>
        <begin position="214"/>
        <end position="234"/>
    </location>
</feature>
<dbReference type="PANTHER" id="PTHR11432:SF3">
    <property type="entry name" value="NADH-UBIQUINONE OXIDOREDUCTASE CHAIN 1"/>
    <property type="match status" value="1"/>
</dbReference>
<dbReference type="GO" id="GO:0009060">
    <property type="term" value="P:aerobic respiration"/>
    <property type="evidence" value="ECO:0007669"/>
    <property type="project" value="TreeGrafter"/>
</dbReference>
<keyword evidence="6 9" id="KW-0472">Membrane</keyword>
<keyword evidence="5 9" id="KW-1133">Transmembrane helix</keyword>
<comment type="catalytic activity">
    <reaction evidence="8">
        <text>a ubiquinone + NADH + 5 H(+)(in) = a ubiquinol + NAD(+) + 4 H(+)(out)</text>
        <dbReference type="Rhea" id="RHEA:29091"/>
        <dbReference type="Rhea" id="RHEA-COMP:9565"/>
        <dbReference type="Rhea" id="RHEA-COMP:9566"/>
        <dbReference type="ChEBI" id="CHEBI:15378"/>
        <dbReference type="ChEBI" id="CHEBI:16389"/>
        <dbReference type="ChEBI" id="CHEBI:17976"/>
        <dbReference type="ChEBI" id="CHEBI:57540"/>
        <dbReference type="ChEBI" id="CHEBI:57945"/>
        <dbReference type="EC" id="7.1.1.2"/>
    </reaction>
</comment>
<dbReference type="PANTHER" id="PTHR11432">
    <property type="entry name" value="NADH DEHYDROGENASE SUBUNIT 1"/>
    <property type="match status" value="1"/>
</dbReference>
<dbReference type="InterPro" id="IPR001694">
    <property type="entry name" value="NADH_UbQ_OxRdtase_su1/FPO"/>
</dbReference>
<feature type="transmembrane region" description="Helical" evidence="9">
    <location>
        <begin position="240"/>
        <end position="264"/>
    </location>
</feature>
<reference evidence="10" key="1">
    <citation type="journal article" date="2022" name="PeerJ">
        <title>Hammerhead flatworms (Platyhelminthes, Geoplanidae, Bipaliinae): mitochondrial genomes and description of two new species from France, Italy and Mayotte.</title>
        <authorList>
            <person name="Justine J.-L."/>
            <person name="Gastineau R."/>
            <person name="Gros P."/>
            <person name="Gey D."/>
            <person name="Ruzzier E."/>
            <person name="Winsor L."/>
        </authorList>
    </citation>
    <scope>NUCLEOTIDE SEQUENCE</scope>
</reference>
<feature type="transmembrane region" description="Helical" evidence="9">
    <location>
        <begin position="98"/>
        <end position="118"/>
    </location>
</feature>
<dbReference type="InterPro" id="IPR018086">
    <property type="entry name" value="NADH_UbQ_OxRdtase_su1_CS"/>
</dbReference>
<feature type="transmembrane region" description="Helical" evidence="9">
    <location>
        <begin position="130"/>
        <end position="153"/>
    </location>
</feature>
<evidence type="ECO:0000256" key="1">
    <source>
        <dbReference type="ARBA" id="ARBA00004141"/>
    </source>
</evidence>
<dbReference type="GO" id="GO:0008137">
    <property type="term" value="F:NADH dehydrogenase (ubiquinone) activity"/>
    <property type="evidence" value="ECO:0007669"/>
    <property type="project" value="UniProtKB-EC"/>
</dbReference>
<dbReference type="EC" id="7.1.1.2" evidence="8"/>
<evidence type="ECO:0000256" key="5">
    <source>
        <dbReference type="ARBA" id="ARBA00022989"/>
    </source>
</evidence>
<name>A0A8K1X732_9PLAT</name>
<sequence>MIVVINWGLVIVSLLICVLFFTMFERKFMSYIQLRKGPNKVGFLGLITPLADTLKLVLKTSSFVSNSNYILFFVGPFLAIFILFVLWVVFPFVYFGNIFFFGLIIFFCLSSLNVYSVLSSGWGSNSKYSMLGAFRGVAQVISYEILLIFVSFFPLCSSGSYSMYNFLDSNYHYWMWYFVFFIIWVVSCVAETNRSPFDFAEGESELVSGFNTEYGALEFAFLFLGEYGNILFISCLSSLLFFYNFLGLFYISLGLVLAVGFIWFRSSFPRYRYDLFMELAWSWGLLFIVFFIFYLISF</sequence>
<protein>
    <recommendedName>
        <fullName evidence="3 8">NADH-ubiquinone oxidoreductase chain 1</fullName>
        <ecNumber evidence="8">7.1.1.2</ecNumber>
    </recommendedName>
</protein>
<comment type="subcellular location">
    <subcellularLocation>
        <location evidence="1">Membrane</location>
        <topology evidence="1">Multi-pass membrane protein</topology>
    </subcellularLocation>
    <subcellularLocation>
        <location evidence="7">Mitochondrion inner membrane</location>
        <topology evidence="7">Multi-pass membrane protein</topology>
    </subcellularLocation>
</comment>
<keyword evidence="7" id="KW-0520">NAD</keyword>
<keyword evidence="8" id="KW-0830">Ubiquinone</keyword>
<feature type="transmembrane region" description="Helical" evidence="9">
    <location>
        <begin position="276"/>
        <end position="296"/>
    </location>
</feature>
<evidence type="ECO:0000256" key="3">
    <source>
        <dbReference type="ARBA" id="ARBA00021009"/>
    </source>
</evidence>
<organism evidence="10">
    <name type="scientific">Bipalium adventitium</name>
    <dbReference type="NCBI Taxonomy" id="66751"/>
    <lineage>
        <taxon>Eukaryota</taxon>
        <taxon>Metazoa</taxon>
        <taxon>Spiralia</taxon>
        <taxon>Lophotrochozoa</taxon>
        <taxon>Platyhelminthes</taxon>
        <taxon>Rhabditophora</taxon>
        <taxon>Seriata</taxon>
        <taxon>Tricladida</taxon>
        <taxon>Continenticola</taxon>
        <taxon>Geoplanoidea</taxon>
        <taxon>Geoplanidae</taxon>
        <taxon>Bipaliinae</taxon>
        <taxon>Bipalium</taxon>
    </lineage>
</organism>
<feature type="transmembrane region" description="Helical" evidence="9">
    <location>
        <begin position="173"/>
        <end position="193"/>
    </location>
</feature>
<evidence type="ECO:0000256" key="9">
    <source>
        <dbReference type="SAM" id="Phobius"/>
    </source>
</evidence>
<keyword evidence="4 7" id="KW-0812">Transmembrane</keyword>
<accession>A0A8K1X732</accession>
<evidence type="ECO:0000313" key="10">
    <source>
        <dbReference type="EMBL" id="UHA56269.1"/>
    </source>
</evidence>
<feature type="transmembrane region" description="Helical" evidence="9">
    <location>
        <begin position="6"/>
        <end position="24"/>
    </location>
</feature>
<proteinExistence type="inferred from homology"/>